<evidence type="ECO:0000256" key="6">
    <source>
        <dbReference type="SAM" id="Phobius"/>
    </source>
</evidence>
<dbReference type="InterPro" id="IPR020717">
    <property type="entry name" value="Bcl2_BH1_motif_CS"/>
</dbReference>
<dbReference type="PROSITE" id="PS50063">
    <property type="entry name" value="BH4_2"/>
    <property type="match status" value="1"/>
</dbReference>
<dbReference type="Gene3D" id="1.10.437.10">
    <property type="entry name" value="Blc2-like"/>
    <property type="match status" value="1"/>
</dbReference>
<dbReference type="STRING" id="137246.A0A401T6W3"/>
<sequence>MYSSGELVTDFLRYRLSQRGHNWRWLCEQNGAAGLGTQPEPGAAVYSSGRPEAERARQALLDAAEEFELRYRRAFSDLSAQLRVTPDTAYQRFEQVVGELFRDGVNWGRLVAFFCFGAALSVESAEKEMGALVPRIADWMSTYLENNLEPWIQQHGGWDAFVQLYGNNAAARNRQLQESVVKWFMALTAVGATLAIAAFLARRR</sequence>
<evidence type="ECO:0000259" key="7">
    <source>
        <dbReference type="PROSITE" id="PS50063"/>
    </source>
</evidence>
<dbReference type="PRINTS" id="PR01864">
    <property type="entry name" value="APOPREGBCLX"/>
</dbReference>
<evidence type="ECO:0000256" key="5">
    <source>
        <dbReference type="PROSITE-ProRule" id="PRU00025"/>
    </source>
</evidence>
<dbReference type="InterPro" id="IPR026298">
    <property type="entry name" value="Bcl-2_fam"/>
</dbReference>
<dbReference type="PROSITE" id="PS01080">
    <property type="entry name" value="BH1"/>
    <property type="match status" value="1"/>
</dbReference>
<dbReference type="GO" id="GO:0001836">
    <property type="term" value="P:release of cytochrome c from mitochondria"/>
    <property type="evidence" value="ECO:0007669"/>
    <property type="project" value="TreeGrafter"/>
</dbReference>
<evidence type="ECO:0000256" key="2">
    <source>
        <dbReference type="ARBA" id="ARBA00009458"/>
    </source>
</evidence>
<dbReference type="PROSITE" id="PS01258">
    <property type="entry name" value="BH2"/>
    <property type="match status" value="1"/>
</dbReference>
<accession>A0A401T6W3</accession>
<dbReference type="SMART" id="SM00337">
    <property type="entry name" value="BCL"/>
    <property type="match status" value="1"/>
</dbReference>
<name>A0A401T6W3_CHIPU</name>
<dbReference type="Pfam" id="PF02180">
    <property type="entry name" value="BH4"/>
    <property type="match status" value="1"/>
</dbReference>
<comment type="subcellular location">
    <subcellularLocation>
        <location evidence="1">Membrane</location>
    </subcellularLocation>
</comment>
<protein>
    <recommendedName>
        <fullName evidence="7">Apoptosis regulator Bcl-2 family BH4 domain-containing protein</fullName>
    </recommendedName>
</protein>
<keyword evidence="6" id="KW-1133">Transmembrane helix</keyword>
<evidence type="ECO:0000256" key="3">
    <source>
        <dbReference type="ARBA" id="ARBA00022703"/>
    </source>
</evidence>
<dbReference type="OMA" id="MTMYLDE"/>
<dbReference type="Pfam" id="PF00452">
    <property type="entry name" value="Bcl-2"/>
    <property type="match status" value="1"/>
</dbReference>
<dbReference type="PANTHER" id="PTHR11256">
    <property type="entry name" value="BCL-2 RELATED"/>
    <property type="match status" value="1"/>
</dbReference>
<dbReference type="PRINTS" id="PR01862">
    <property type="entry name" value="BCL2FAMILY"/>
</dbReference>
<gene>
    <name evidence="8" type="ORF">chiPu_0016910</name>
</gene>
<dbReference type="InterPro" id="IPR036834">
    <property type="entry name" value="Bcl-2-like_sf"/>
</dbReference>
<feature type="transmembrane region" description="Helical" evidence="6">
    <location>
        <begin position="183"/>
        <end position="201"/>
    </location>
</feature>
<evidence type="ECO:0000256" key="1">
    <source>
        <dbReference type="ARBA" id="ARBA00004370"/>
    </source>
</evidence>
<evidence type="ECO:0000313" key="9">
    <source>
        <dbReference type="Proteomes" id="UP000287033"/>
    </source>
</evidence>
<dbReference type="GO" id="GO:0005741">
    <property type="term" value="C:mitochondrial outer membrane"/>
    <property type="evidence" value="ECO:0007669"/>
    <property type="project" value="TreeGrafter"/>
</dbReference>
<dbReference type="GO" id="GO:0008630">
    <property type="term" value="P:intrinsic apoptotic signaling pathway in response to DNA damage"/>
    <property type="evidence" value="ECO:0007669"/>
    <property type="project" value="TreeGrafter"/>
</dbReference>
<feature type="domain" description="Apoptosis regulator Bcl-2 family BH4" evidence="7">
    <location>
        <begin position="4"/>
        <end position="23"/>
    </location>
</feature>
<keyword evidence="4 6" id="KW-0472">Membrane</keyword>
<reference evidence="8 9" key="1">
    <citation type="journal article" date="2018" name="Nat. Ecol. Evol.">
        <title>Shark genomes provide insights into elasmobranch evolution and the origin of vertebrates.</title>
        <authorList>
            <person name="Hara Y"/>
            <person name="Yamaguchi K"/>
            <person name="Onimaru K"/>
            <person name="Kadota M"/>
            <person name="Koyanagi M"/>
            <person name="Keeley SD"/>
            <person name="Tatsumi K"/>
            <person name="Tanaka K"/>
            <person name="Motone F"/>
            <person name="Kageyama Y"/>
            <person name="Nozu R"/>
            <person name="Adachi N"/>
            <person name="Nishimura O"/>
            <person name="Nakagawa R"/>
            <person name="Tanegashima C"/>
            <person name="Kiyatake I"/>
            <person name="Matsumoto R"/>
            <person name="Murakumo K"/>
            <person name="Nishida K"/>
            <person name="Terakita A"/>
            <person name="Kuratani S"/>
            <person name="Sato K"/>
            <person name="Hyodo S Kuraku.S."/>
        </authorList>
    </citation>
    <scope>NUCLEOTIDE SEQUENCE [LARGE SCALE GENOMIC DNA]</scope>
</reference>
<evidence type="ECO:0000256" key="4">
    <source>
        <dbReference type="ARBA" id="ARBA00023136"/>
    </source>
</evidence>
<dbReference type="InterPro" id="IPR046371">
    <property type="entry name" value="Bcl-2_BH1-3"/>
</dbReference>
<dbReference type="GO" id="GO:0042981">
    <property type="term" value="P:regulation of apoptotic process"/>
    <property type="evidence" value="ECO:0007669"/>
    <property type="project" value="InterPro"/>
</dbReference>
<keyword evidence="6" id="KW-0812">Transmembrane</keyword>
<proteinExistence type="inferred from homology"/>
<dbReference type="InterPro" id="IPR002475">
    <property type="entry name" value="Bcl2-like"/>
</dbReference>
<dbReference type="InterPro" id="IPR020726">
    <property type="entry name" value="Bcl2_BH2_motif_CS"/>
</dbReference>
<dbReference type="GO" id="GO:0051400">
    <property type="term" value="F:BH domain binding"/>
    <property type="evidence" value="ECO:0007669"/>
    <property type="project" value="TreeGrafter"/>
</dbReference>
<evidence type="ECO:0000313" key="8">
    <source>
        <dbReference type="EMBL" id="GCC38396.1"/>
    </source>
</evidence>
<dbReference type="EMBL" id="BEZZ01001172">
    <property type="protein sequence ID" value="GCC38396.1"/>
    <property type="molecule type" value="Genomic_DNA"/>
</dbReference>
<dbReference type="PROSITE" id="PS50062">
    <property type="entry name" value="BCL2_FAMILY"/>
    <property type="match status" value="1"/>
</dbReference>
<dbReference type="Proteomes" id="UP000287033">
    <property type="component" value="Unassembled WGS sequence"/>
</dbReference>
<dbReference type="OrthoDB" id="6021377at2759"/>
<keyword evidence="3 5" id="KW-0053">Apoptosis</keyword>
<dbReference type="PANTHER" id="PTHR11256:SF12">
    <property type="entry name" value="BCL-2-LIKE PROTEIN 1"/>
    <property type="match status" value="1"/>
</dbReference>
<organism evidence="8 9">
    <name type="scientific">Chiloscyllium punctatum</name>
    <name type="common">Brownbanded bambooshark</name>
    <name type="synonym">Hemiscyllium punctatum</name>
    <dbReference type="NCBI Taxonomy" id="137246"/>
    <lineage>
        <taxon>Eukaryota</taxon>
        <taxon>Metazoa</taxon>
        <taxon>Chordata</taxon>
        <taxon>Craniata</taxon>
        <taxon>Vertebrata</taxon>
        <taxon>Chondrichthyes</taxon>
        <taxon>Elasmobranchii</taxon>
        <taxon>Galeomorphii</taxon>
        <taxon>Galeoidea</taxon>
        <taxon>Orectolobiformes</taxon>
        <taxon>Hemiscylliidae</taxon>
        <taxon>Chiloscyllium</taxon>
    </lineage>
</organism>
<dbReference type="InterPro" id="IPR003093">
    <property type="entry name" value="Bcl2_BH4"/>
</dbReference>
<dbReference type="GO" id="GO:0097192">
    <property type="term" value="P:extrinsic apoptotic signaling pathway in absence of ligand"/>
    <property type="evidence" value="ECO:0007669"/>
    <property type="project" value="TreeGrafter"/>
</dbReference>
<dbReference type="CDD" id="cd06845">
    <property type="entry name" value="Bcl-2_like"/>
    <property type="match status" value="1"/>
</dbReference>
<comment type="caution">
    <text evidence="8">The sequence shown here is derived from an EMBL/GenBank/DDBJ whole genome shotgun (WGS) entry which is preliminary data.</text>
</comment>
<feature type="short sequence motif" description="BH4" evidence="5">
    <location>
        <begin position="4"/>
        <end position="23"/>
    </location>
</feature>
<comment type="similarity">
    <text evidence="2">Belongs to the Bcl-2 family.</text>
</comment>
<keyword evidence="9" id="KW-1185">Reference proteome</keyword>
<dbReference type="SUPFAM" id="SSF56854">
    <property type="entry name" value="Bcl-2 inhibitors of programmed cell death"/>
    <property type="match status" value="1"/>
</dbReference>
<dbReference type="InterPro" id="IPR013279">
    <property type="entry name" value="Apop_reg_BclX"/>
</dbReference>
<dbReference type="AlphaFoldDB" id="A0A401T6W3"/>